<dbReference type="CDD" id="cd00063">
    <property type="entry name" value="FN3"/>
    <property type="match status" value="1"/>
</dbReference>
<dbReference type="InterPro" id="IPR036116">
    <property type="entry name" value="FN3_sf"/>
</dbReference>
<proteinExistence type="predicted"/>
<evidence type="ECO:0000313" key="2">
    <source>
        <dbReference type="EMBL" id="PIC17926.1"/>
    </source>
</evidence>
<dbReference type="OrthoDB" id="5783913at2759"/>
<keyword evidence="1" id="KW-0472">Membrane</keyword>
<gene>
    <name evidence="2" type="primary">Cni-C16B8.4</name>
    <name evidence="2" type="synonym">Cnig_chr_X.g23992</name>
    <name evidence="2" type="ORF">B9Z55_023992</name>
</gene>
<keyword evidence="1" id="KW-1133">Transmembrane helix</keyword>
<feature type="transmembrane region" description="Helical" evidence="1">
    <location>
        <begin position="446"/>
        <end position="470"/>
    </location>
</feature>
<dbReference type="SUPFAM" id="SSF49265">
    <property type="entry name" value="Fibronectin type III"/>
    <property type="match status" value="1"/>
</dbReference>
<evidence type="ECO:0000256" key="1">
    <source>
        <dbReference type="SAM" id="Phobius"/>
    </source>
</evidence>
<name>A0A2G5SSY4_9PELO</name>
<organism evidence="2 3">
    <name type="scientific">Caenorhabditis nigoni</name>
    <dbReference type="NCBI Taxonomy" id="1611254"/>
    <lineage>
        <taxon>Eukaryota</taxon>
        <taxon>Metazoa</taxon>
        <taxon>Ecdysozoa</taxon>
        <taxon>Nematoda</taxon>
        <taxon>Chromadorea</taxon>
        <taxon>Rhabditida</taxon>
        <taxon>Rhabditina</taxon>
        <taxon>Rhabditomorpha</taxon>
        <taxon>Rhabditoidea</taxon>
        <taxon>Rhabditidae</taxon>
        <taxon>Peloderinae</taxon>
        <taxon>Caenorhabditis</taxon>
    </lineage>
</organism>
<evidence type="ECO:0008006" key="4">
    <source>
        <dbReference type="Google" id="ProtNLM"/>
    </source>
</evidence>
<keyword evidence="1" id="KW-0812">Transmembrane</keyword>
<reference evidence="3" key="1">
    <citation type="submission" date="2017-10" db="EMBL/GenBank/DDBJ databases">
        <title>Rapid genome shrinkage in a self-fertile nematode reveals novel sperm competition proteins.</title>
        <authorList>
            <person name="Yin D."/>
            <person name="Schwarz E.M."/>
            <person name="Thomas C.G."/>
            <person name="Felde R.L."/>
            <person name="Korf I.F."/>
            <person name="Cutter A.D."/>
            <person name="Schartner C.M."/>
            <person name="Ralston E.J."/>
            <person name="Meyer B.J."/>
            <person name="Haag E.S."/>
        </authorList>
    </citation>
    <scope>NUCLEOTIDE SEQUENCE [LARGE SCALE GENOMIC DNA]</scope>
    <source>
        <strain evidence="3">JU1422</strain>
    </source>
</reference>
<dbReference type="STRING" id="1611254.A0A2G5SSY4"/>
<protein>
    <recommendedName>
        <fullName evidence="4">Fibronectin type-III domain-containing protein</fullName>
    </recommendedName>
</protein>
<dbReference type="AlphaFoldDB" id="A0A2G5SSY4"/>
<dbReference type="InterPro" id="IPR003961">
    <property type="entry name" value="FN3_dom"/>
</dbReference>
<accession>A0A2G5SSY4</accession>
<dbReference type="EMBL" id="PDUG01000006">
    <property type="protein sequence ID" value="PIC17926.1"/>
    <property type="molecule type" value="Genomic_DNA"/>
</dbReference>
<evidence type="ECO:0000313" key="3">
    <source>
        <dbReference type="Proteomes" id="UP000230233"/>
    </source>
</evidence>
<dbReference type="Proteomes" id="UP000230233">
    <property type="component" value="Chromosome X"/>
</dbReference>
<comment type="caution">
    <text evidence="2">The sequence shown here is derived from an EMBL/GenBank/DDBJ whole genome shotgun (WGS) entry which is preliminary data.</text>
</comment>
<keyword evidence="3" id="KW-1185">Reference proteome</keyword>
<sequence length="491" mass="54454">MFVDVPMIMRLHSSILVLLCTTNLVISFVVLPYIQIDYAHLIRVAHCKAKCSEKYGYPKTRENLDGSIDEYFFVDTEEYSKCENGCLQFQHRRDMKRSNLTGETLQGAKFWLESTAHSGKVGSSPVSTIELLCQMPSATPDLDDSFEGLLGLTKVRPSGPVQYVVQWKQRTYALGYYDESQWITASVESDGMIKVDGMIPGVQYKFLVTVVGPAGKLGDTIQSEWTEISNTLTVKAPGAPLIVKNGFNSEQGVVAHLHFPRTAYDSCYFRLQVKNATNSVVSDLRVDPTYSILLSHLEFDSSYAVTLSALSSDQNTATNPISVRFNSFQCKQVYGKGSLQCAPEPVSNIRVAIEANSTAQITWTASAEPENILTYAITYQAYLGPCNKDPTTVYLAAPSTSYEMPLPRNVHCEFMFRITNYDAIGREAFAETRIAVMQEKLISSSFTVPLIAIGISFSFLILAVCCFAVCRCCNKCPVKVSENKAKLTDYA</sequence>